<proteinExistence type="predicted"/>
<dbReference type="EMBL" id="FMYE01000006">
    <property type="protein sequence ID" value="SDB76083.1"/>
    <property type="molecule type" value="Genomic_DNA"/>
</dbReference>
<sequence length="36" mass="4312">MNPESFKSVVPFQSVRMHFLERDSHNNEDKLIFFGK</sequence>
<accession>A0A1G6G2M2</accession>
<protein>
    <submittedName>
        <fullName evidence="1">Uncharacterized protein</fullName>
    </submittedName>
</protein>
<gene>
    <name evidence="1" type="ORF">SAMN05192581_100669</name>
</gene>
<reference evidence="1 2" key="1">
    <citation type="submission" date="2016-10" db="EMBL/GenBank/DDBJ databases">
        <authorList>
            <person name="de Groot N.N."/>
        </authorList>
    </citation>
    <scope>NUCLEOTIDE SEQUENCE [LARGE SCALE GENOMIC DNA]</scope>
    <source>
        <strain evidence="1 2">NLAE-zl-C500</strain>
    </source>
</reference>
<organism evidence="1 2">
    <name type="scientific">Bacteroides ovatus</name>
    <dbReference type="NCBI Taxonomy" id="28116"/>
    <lineage>
        <taxon>Bacteria</taxon>
        <taxon>Pseudomonadati</taxon>
        <taxon>Bacteroidota</taxon>
        <taxon>Bacteroidia</taxon>
        <taxon>Bacteroidales</taxon>
        <taxon>Bacteroidaceae</taxon>
        <taxon>Bacteroides</taxon>
    </lineage>
</organism>
<evidence type="ECO:0000313" key="2">
    <source>
        <dbReference type="Proteomes" id="UP000183670"/>
    </source>
</evidence>
<evidence type="ECO:0000313" key="1">
    <source>
        <dbReference type="EMBL" id="SDB76083.1"/>
    </source>
</evidence>
<dbReference type="AlphaFoldDB" id="A0A1G6G2M2"/>
<name>A0A1G6G2M2_BACOV</name>
<dbReference type="Proteomes" id="UP000183670">
    <property type="component" value="Unassembled WGS sequence"/>
</dbReference>